<dbReference type="InterPro" id="IPR036400">
    <property type="entry name" value="Cyt_B5-like_heme/steroid_sf"/>
</dbReference>
<dbReference type="SUPFAM" id="SSF55856">
    <property type="entry name" value="Cytochrome b5-like heme/steroid binding domain"/>
    <property type="match status" value="1"/>
</dbReference>
<dbReference type="InterPro" id="IPR003953">
    <property type="entry name" value="FAD-dep_OxRdtase_2_FAD-bd"/>
</dbReference>
<protein>
    <recommendedName>
        <fullName evidence="8">Cytochrome b5 heme-binding domain-containing protein</fullName>
    </recommendedName>
</protein>
<dbReference type="PROSITE" id="PS50255">
    <property type="entry name" value="CYTOCHROME_B5_2"/>
    <property type="match status" value="1"/>
</dbReference>
<feature type="domain" description="Cytochrome b5 heme-binding" evidence="8">
    <location>
        <begin position="507"/>
        <end position="584"/>
    </location>
</feature>
<keyword evidence="10" id="KW-1185">Reference proteome</keyword>
<dbReference type="PANTHER" id="PTHR43400:SF7">
    <property type="entry name" value="FAD-DEPENDENT OXIDOREDUCTASE 2 FAD BINDING DOMAIN-CONTAINING PROTEIN"/>
    <property type="match status" value="1"/>
</dbReference>
<dbReference type="Proteomes" id="UP000094801">
    <property type="component" value="Unassembled WGS sequence"/>
</dbReference>
<evidence type="ECO:0000313" key="9">
    <source>
        <dbReference type="EMBL" id="ODV82675.1"/>
    </source>
</evidence>
<keyword evidence="4" id="KW-0479">Metal-binding</keyword>
<keyword evidence="7" id="KW-0408">Iron</keyword>
<dbReference type="InterPro" id="IPR036188">
    <property type="entry name" value="FAD/NAD-bd_sf"/>
</dbReference>
<dbReference type="InterPro" id="IPR050315">
    <property type="entry name" value="FAD-oxidoreductase_2"/>
</dbReference>
<dbReference type="SMART" id="SM01117">
    <property type="entry name" value="Cyt-b5"/>
    <property type="match status" value="1"/>
</dbReference>
<sequence length="597" mass="65737">MSNSDMDSVEVNIPSDAIIIIGAGLSGLITAHQIHLNGGNFIIIDKNENILNGCGSSMFASTGISGMKTDDNYYDDEDNLQNFHNDLIQMAGDFGNISVSKDTLNYLNILKDGSYDAISYLTTHFPNLKFDKVVKTQGSSVARTLGFKSGPPGMIIMMEIIRKLKQLIEEECDKYAILNNTEMIDFIKKDDDDDDEVIGVKCIRDGKTPISIKGDVILATGGYGFDLQKLKKLNGSSSSSFNFNYATACPSSSSSKILDIVDRNGGQLTELGNFQATPCGLVPFDDIHNDGFSVKVLPDTLIKSGFVINQQGNLIIESETKSNNQTICNKLAMNENNYLILQSLENFKFLEKIILKHGFSFNNLKELSKFLNIEPSKLLRVVKTTIPSTKFNHNGKLHVIKIKPTIIMTLGGIKCNPKDMSIIGIPNVHVVGECIGGLHGHQMIVGSSLLSCVVFGRLVANITCSKILKNLLKRRNNTAQQRLKSINNHLSPSYGYNSNYTPFKVPDTEFSLNEISKHKTPESYWIILKNVVIDVTQFLSRHPGGMQSLIRSAGTDVTDGFDIFHDDSMITKLGNGLKVLGRVKGCIPYLEVIGNDE</sequence>
<keyword evidence="6" id="KW-0560">Oxidoreductase</keyword>
<reference evidence="10" key="1">
    <citation type="submission" date="2016-04" db="EMBL/GenBank/DDBJ databases">
        <title>Comparative genomics of biotechnologically important yeasts.</title>
        <authorList>
            <consortium name="DOE Joint Genome Institute"/>
            <person name="Riley R."/>
            <person name="Haridas S."/>
            <person name="Wolfe K.H."/>
            <person name="Lopes M.R."/>
            <person name="Hittinger C.T."/>
            <person name="Goker M."/>
            <person name="Salamov A."/>
            <person name="Wisecaver J."/>
            <person name="Long T.M."/>
            <person name="Aerts A.L."/>
            <person name="Barry K."/>
            <person name="Choi C."/>
            <person name="Clum A."/>
            <person name="Coughlan A.Y."/>
            <person name="Deshpande S."/>
            <person name="Douglass A.P."/>
            <person name="Hanson S.J."/>
            <person name="Klenk H.-P."/>
            <person name="Labutti K."/>
            <person name="Lapidus A."/>
            <person name="Lindquist E."/>
            <person name="Lipzen A."/>
            <person name="Meier-Kolthoff J.P."/>
            <person name="Ohm R.A."/>
            <person name="Otillar R.P."/>
            <person name="Pangilinan J."/>
            <person name="Peng Y."/>
            <person name="Rokas A."/>
            <person name="Rosa C.A."/>
            <person name="Scheuner C."/>
            <person name="Sibirny A.A."/>
            <person name="Slot J.C."/>
            <person name="Stielow J.B."/>
            <person name="Sun H."/>
            <person name="Kurtzman C.P."/>
            <person name="Blackwell M."/>
            <person name="Grigoriev I.V."/>
            <person name="Jeffries T.W."/>
        </authorList>
    </citation>
    <scope>NUCLEOTIDE SEQUENCE [LARGE SCALE GENOMIC DNA]</scope>
    <source>
        <strain evidence="10">NRRL YB-2248</strain>
    </source>
</reference>
<keyword evidence="2" id="KW-0349">Heme</keyword>
<name>A0A1E4ST40_9ASCO</name>
<dbReference type="InterPro" id="IPR027477">
    <property type="entry name" value="Succ_DH/fumarate_Rdtase_cat_sf"/>
</dbReference>
<evidence type="ECO:0000256" key="1">
    <source>
        <dbReference type="ARBA" id="ARBA00001974"/>
    </source>
</evidence>
<dbReference type="GO" id="GO:0020037">
    <property type="term" value="F:heme binding"/>
    <property type="evidence" value="ECO:0007669"/>
    <property type="project" value="InterPro"/>
</dbReference>
<gene>
    <name evidence="9" type="ORF">CANARDRAFT_178319</name>
</gene>
<proteinExistence type="predicted"/>
<dbReference type="Pfam" id="PF00173">
    <property type="entry name" value="Cyt-b5"/>
    <property type="match status" value="1"/>
</dbReference>
<dbReference type="SUPFAM" id="SSF51905">
    <property type="entry name" value="FAD/NAD(P)-binding domain"/>
    <property type="match status" value="1"/>
</dbReference>
<dbReference type="Gene3D" id="3.50.50.60">
    <property type="entry name" value="FAD/NAD(P)-binding domain"/>
    <property type="match status" value="1"/>
</dbReference>
<dbReference type="InterPro" id="IPR001199">
    <property type="entry name" value="Cyt_B5-like_heme/steroid-bd"/>
</dbReference>
<evidence type="ECO:0000256" key="5">
    <source>
        <dbReference type="ARBA" id="ARBA00022827"/>
    </source>
</evidence>
<dbReference type="InterPro" id="IPR018506">
    <property type="entry name" value="Cyt_B5_heme-BS"/>
</dbReference>
<evidence type="ECO:0000256" key="3">
    <source>
        <dbReference type="ARBA" id="ARBA00022630"/>
    </source>
</evidence>
<dbReference type="GO" id="GO:0046872">
    <property type="term" value="F:metal ion binding"/>
    <property type="evidence" value="ECO:0007669"/>
    <property type="project" value="UniProtKB-KW"/>
</dbReference>
<evidence type="ECO:0000256" key="7">
    <source>
        <dbReference type="ARBA" id="ARBA00023004"/>
    </source>
</evidence>
<dbReference type="PROSITE" id="PS00191">
    <property type="entry name" value="CYTOCHROME_B5_1"/>
    <property type="match status" value="1"/>
</dbReference>
<keyword evidence="3" id="KW-0285">Flavoprotein</keyword>
<dbReference type="Gene3D" id="3.10.120.10">
    <property type="entry name" value="Cytochrome b5-like heme/steroid binding domain"/>
    <property type="match status" value="1"/>
</dbReference>
<evidence type="ECO:0000256" key="4">
    <source>
        <dbReference type="ARBA" id="ARBA00022723"/>
    </source>
</evidence>
<dbReference type="OrthoDB" id="10254877at2759"/>
<dbReference type="AlphaFoldDB" id="A0A1E4ST40"/>
<evidence type="ECO:0000256" key="2">
    <source>
        <dbReference type="ARBA" id="ARBA00022617"/>
    </source>
</evidence>
<accession>A0A1E4ST40</accession>
<dbReference type="Gene3D" id="3.90.700.10">
    <property type="entry name" value="Succinate dehydrogenase/fumarate reductase flavoprotein, catalytic domain"/>
    <property type="match status" value="1"/>
</dbReference>
<evidence type="ECO:0000256" key="6">
    <source>
        <dbReference type="ARBA" id="ARBA00023002"/>
    </source>
</evidence>
<organism evidence="9 10">
    <name type="scientific">[Candida] arabinofermentans NRRL YB-2248</name>
    <dbReference type="NCBI Taxonomy" id="983967"/>
    <lineage>
        <taxon>Eukaryota</taxon>
        <taxon>Fungi</taxon>
        <taxon>Dikarya</taxon>
        <taxon>Ascomycota</taxon>
        <taxon>Saccharomycotina</taxon>
        <taxon>Pichiomycetes</taxon>
        <taxon>Pichiales</taxon>
        <taxon>Pichiaceae</taxon>
        <taxon>Ogataea</taxon>
        <taxon>Ogataea/Candida clade</taxon>
    </lineage>
</organism>
<dbReference type="EMBL" id="KV453877">
    <property type="protein sequence ID" value="ODV82675.1"/>
    <property type="molecule type" value="Genomic_DNA"/>
</dbReference>
<dbReference type="PANTHER" id="PTHR43400">
    <property type="entry name" value="FUMARATE REDUCTASE"/>
    <property type="match status" value="1"/>
</dbReference>
<dbReference type="Pfam" id="PF00890">
    <property type="entry name" value="FAD_binding_2"/>
    <property type="match status" value="1"/>
</dbReference>
<comment type="cofactor">
    <cofactor evidence="1">
        <name>FAD</name>
        <dbReference type="ChEBI" id="CHEBI:57692"/>
    </cofactor>
</comment>
<dbReference type="STRING" id="983967.A0A1E4ST40"/>
<evidence type="ECO:0000259" key="8">
    <source>
        <dbReference type="PROSITE" id="PS50255"/>
    </source>
</evidence>
<evidence type="ECO:0000313" key="10">
    <source>
        <dbReference type="Proteomes" id="UP000094801"/>
    </source>
</evidence>
<keyword evidence="5" id="KW-0274">FAD</keyword>
<dbReference type="GO" id="GO:0016491">
    <property type="term" value="F:oxidoreductase activity"/>
    <property type="evidence" value="ECO:0007669"/>
    <property type="project" value="UniProtKB-KW"/>
</dbReference>